<evidence type="ECO:0000256" key="3">
    <source>
        <dbReference type="ARBA" id="ARBA00022833"/>
    </source>
</evidence>
<dbReference type="AlphaFoldDB" id="A0A644T614"/>
<dbReference type="Gene3D" id="3.30.1330.130">
    <property type="match status" value="1"/>
</dbReference>
<sequence>MIKKFEDVTKFHGHECPGSAIGYKAAKIAAEKLNINPSEDEEIVAIVENDSCAVDSIQVVLSCTFGKGNLIFNDYGKGVYTIINRKENKAIRLSMKESFNPMKINPEFGSLKEKERNSSINNEEKKLLSKVTSEICNYIINMPDDEIFSIEEVKIDIPEKANIYKSIVCDKCGELTSEHRLKKYGKERVCIPCYESLKNK</sequence>
<dbReference type="GO" id="GO:0008270">
    <property type="term" value="F:zinc ion binding"/>
    <property type="evidence" value="ECO:0007669"/>
    <property type="project" value="UniProtKB-KW"/>
</dbReference>
<comment type="caution">
    <text evidence="6">The sequence shown here is derived from an EMBL/GenBank/DDBJ whole genome shotgun (WGS) entry which is preliminary data.</text>
</comment>
<feature type="domain" description="Zinc finger DksA/TraR C4-type" evidence="4">
    <location>
        <begin position="163"/>
        <end position="195"/>
    </location>
</feature>
<feature type="domain" description="Formylmethanofuran dehydrogenase subunit E" evidence="5">
    <location>
        <begin position="11"/>
        <end position="149"/>
    </location>
</feature>
<name>A0A644T614_9ZZZZ</name>
<reference evidence="6" key="1">
    <citation type="submission" date="2019-08" db="EMBL/GenBank/DDBJ databases">
        <authorList>
            <person name="Kucharzyk K."/>
            <person name="Murdoch R.W."/>
            <person name="Higgins S."/>
            <person name="Loffler F."/>
        </authorList>
    </citation>
    <scope>NUCLEOTIDE SEQUENCE</scope>
</reference>
<dbReference type="Pfam" id="PF01258">
    <property type="entry name" value="zf-dskA_traR"/>
    <property type="match status" value="1"/>
</dbReference>
<dbReference type="PIRSF" id="PIRSF006578">
    <property type="entry name" value="FwdE"/>
    <property type="match status" value="1"/>
</dbReference>
<keyword evidence="1" id="KW-0479">Metal-binding</keyword>
<proteinExistence type="predicted"/>
<dbReference type="PANTHER" id="PTHR39418">
    <property type="entry name" value="DEHYDROGENASE-RELATED"/>
    <property type="match status" value="1"/>
</dbReference>
<evidence type="ECO:0000313" key="6">
    <source>
        <dbReference type="EMBL" id="MPL61947.1"/>
    </source>
</evidence>
<evidence type="ECO:0000256" key="2">
    <source>
        <dbReference type="ARBA" id="ARBA00022771"/>
    </source>
</evidence>
<dbReference type="InterPro" id="IPR026328">
    <property type="entry name" value="FmdE"/>
</dbReference>
<protein>
    <recommendedName>
        <fullName evidence="7">Formylmethanofuran dehydrogenase subunit E domain-containing protein</fullName>
    </recommendedName>
</protein>
<gene>
    <name evidence="6" type="ORF">SDC9_07537</name>
</gene>
<keyword evidence="3" id="KW-0862">Zinc</keyword>
<keyword evidence="2" id="KW-0863">Zinc-finger</keyword>
<evidence type="ECO:0008006" key="7">
    <source>
        <dbReference type="Google" id="ProtNLM"/>
    </source>
</evidence>
<dbReference type="SUPFAM" id="SSF143555">
    <property type="entry name" value="FwdE-like"/>
    <property type="match status" value="1"/>
</dbReference>
<organism evidence="6">
    <name type="scientific">bioreactor metagenome</name>
    <dbReference type="NCBI Taxonomy" id="1076179"/>
    <lineage>
        <taxon>unclassified sequences</taxon>
        <taxon>metagenomes</taxon>
        <taxon>ecological metagenomes</taxon>
    </lineage>
</organism>
<dbReference type="InterPro" id="IPR053194">
    <property type="entry name" value="tRNA_methyltr_O"/>
</dbReference>
<dbReference type="Pfam" id="PF02663">
    <property type="entry name" value="FmdE"/>
    <property type="match status" value="1"/>
</dbReference>
<dbReference type="EMBL" id="VSSQ01000016">
    <property type="protein sequence ID" value="MPL61947.1"/>
    <property type="molecule type" value="Genomic_DNA"/>
</dbReference>
<evidence type="ECO:0000256" key="1">
    <source>
        <dbReference type="ARBA" id="ARBA00022723"/>
    </source>
</evidence>
<evidence type="ECO:0000259" key="5">
    <source>
        <dbReference type="Pfam" id="PF02663"/>
    </source>
</evidence>
<accession>A0A644T614</accession>
<evidence type="ECO:0000259" key="4">
    <source>
        <dbReference type="Pfam" id="PF01258"/>
    </source>
</evidence>
<dbReference type="InterPro" id="IPR003814">
    <property type="entry name" value="FmdEsu_dom"/>
</dbReference>
<dbReference type="InterPro" id="IPR000962">
    <property type="entry name" value="Znf_DskA_TraR"/>
</dbReference>
<dbReference type="PANTHER" id="PTHR39418:SF1">
    <property type="entry name" value="DEHYDROGENASE"/>
    <property type="match status" value="1"/>
</dbReference>